<reference evidence="2 3" key="1">
    <citation type="submission" date="2016-03" db="EMBL/GenBank/DDBJ databases">
        <title>Cyphomyrmex costatus WGS genome.</title>
        <authorList>
            <person name="Nygaard S."/>
            <person name="Hu H."/>
            <person name="Boomsma J."/>
            <person name="Zhang G."/>
        </authorList>
    </citation>
    <scope>NUCLEOTIDE SEQUENCE [LARGE SCALE GENOMIC DNA]</scope>
    <source>
        <strain evidence="2">MS0001</strain>
        <tissue evidence="2">Whole body</tissue>
    </source>
</reference>
<dbReference type="EMBL" id="KQ977304">
    <property type="protein sequence ID" value="KYN03842.1"/>
    <property type="molecule type" value="Genomic_DNA"/>
</dbReference>
<name>A0A195CTL6_9HYME</name>
<feature type="region of interest" description="Disordered" evidence="1">
    <location>
        <begin position="54"/>
        <end position="76"/>
    </location>
</feature>
<proteinExistence type="predicted"/>
<organism evidence="2 3">
    <name type="scientific">Cyphomyrmex costatus</name>
    <dbReference type="NCBI Taxonomy" id="456900"/>
    <lineage>
        <taxon>Eukaryota</taxon>
        <taxon>Metazoa</taxon>
        <taxon>Ecdysozoa</taxon>
        <taxon>Arthropoda</taxon>
        <taxon>Hexapoda</taxon>
        <taxon>Insecta</taxon>
        <taxon>Pterygota</taxon>
        <taxon>Neoptera</taxon>
        <taxon>Endopterygota</taxon>
        <taxon>Hymenoptera</taxon>
        <taxon>Apocrita</taxon>
        <taxon>Aculeata</taxon>
        <taxon>Formicoidea</taxon>
        <taxon>Formicidae</taxon>
        <taxon>Myrmicinae</taxon>
        <taxon>Cyphomyrmex</taxon>
    </lineage>
</organism>
<evidence type="ECO:0000313" key="3">
    <source>
        <dbReference type="Proteomes" id="UP000078542"/>
    </source>
</evidence>
<sequence length="615" mass="69023">MYATTYKSRLDTMSLDELQAEAQLYRLPICDDPQKLLDTIMSHMEHHRPANILEGSNPQEAASPREVGPQSPDPSQQALANINELLQLQRQMLDSQRTQQELLKQMLVALTARGTPEPTTTEPVIVPQAATPRSDSSRLSQGGSLASLTAAHLINLLASQIPKYGGKEAENVQLWVQRVDQIARIHKVPDDVILLVASSRLVHLAKRWYDIGIGSMLESWTGFKEAILKRFTRRILYHVALQKIEGRSWNSYKESFLEYATEKLILMYNLDLGLTPESTIDLLISGIPSKSLRATAASLKTDSVDAFLETMQQVAAVSIEPDRSTARHGKLKGSATQKPGNKAAGIMKQKGKETVSCTYCKNRGHSKKSCYKWRHQGQLTIPPVSTTPNTTTSSMTVAQVSTEQTSDEMAVAHVLSRDTQISITRKLEVSSLNRVKCNLSAMIGTGSPISLVKLPVYRKFFIDDTKLNSLTNHTYRALNNQPLSILETERINGHNVAAETSQKIREYNKQYYDAKHVTPTDYKAGVLIRNLHAASEQSEKLNSPFKGPYQISKVLDHNRYIVTDIQFLVFCLLRYVKYTSHLIVRSIKFCAFSSKRNFCAFICFAFVEIANIFRY</sequence>
<gene>
    <name evidence="2" type="ORF">ALC62_05356</name>
</gene>
<accession>A0A195CTL6</accession>
<keyword evidence="3" id="KW-1185">Reference proteome</keyword>
<feature type="region of interest" description="Disordered" evidence="1">
    <location>
        <begin position="319"/>
        <end position="347"/>
    </location>
</feature>
<protein>
    <recommendedName>
        <fullName evidence="4">CCHC-type domain-containing protein</fullName>
    </recommendedName>
</protein>
<evidence type="ECO:0008006" key="4">
    <source>
        <dbReference type="Google" id="ProtNLM"/>
    </source>
</evidence>
<dbReference type="Proteomes" id="UP000078542">
    <property type="component" value="Unassembled WGS sequence"/>
</dbReference>
<evidence type="ECO:0000256" key="1">
    <source>
        <dbReference type="SAM" id="MobiDB-lite"/>
    </source>
</evidence>
<dbReference type="AlphaFoldDB" id="A0A195CTL6"/>
<evidence type="ECO:0000313" key="2">
    <source>
        <dbReference type="EMBL" id="KYN03842.1"/>
    </source>
</evidence>